<evidence type="ECO:0000256" key="2">
    <source>
        <dbReference type="ARBA" id="ARBA00022692"/>
    </source>
</evidence>
<dbReference type="EMBL" id="CTEN01000002">
    <property type="protein sequence ID" value="CQR24896.1"/>
    <property type="molecule type" value="Genomic_DNA"/>
</dbReference>
<evidence type="ECO:0000256" key="5">
    <source>
        <dbReference type="SAM" id="Phobius"/>
    </source>
</evidence>
<keyword evidence="2 5" id="KW-0812">Transmembrane</keyword>
<sequence>MSVFSDAYLAANADNLPPEAIPMLRQRLDALTENQKAYVLAANLKSPTTALIFSIFLGHFGVDRFYIGHIGLGVAKLFLSWMTLGIWPFIDWFLIMGTTRQVNLETLNNSINAATMFQTY</sequence>
<dbReference type="InterPro" id="IPR007829">
    <property type="entry name" value="TM2"/>
</dbReference>
<dbReference type="RefSeq" id="WP_093650486.1">
    <property type="nucleotide sequence ID" value="NZ_CTEN01000002.1"/>
</dbReference>
<dbReference type="Pfam" id="PF05154">
    <property type="entry name" value="TM2"/>
    <property type="match status" value="1"/>
</dbReference>
<accession>A0A0E4H4V8</accession>
<feature type="domain" description="TM2" evidence="6">
    <location>
        <begin position="45"/>
        <end position="93"/>
    </location>
</feature>
<dbReference type="Proteomes" id="UP000198604">
    <property type="component" value="Unassembled WGS sequence"/>
</dbReference>
<keyword evidence="4 5" id="KW-0472">Membrane</keyword>
<feature type="transmembrane region" description="Helical" evidence="5">
    <location>
        <begin position="37"/>
        <end position="60"/>
    </location>
</feature>
<evidence type="ECO:0000256" key="4">
    <source>
        <dbReference type="ARBA" id="ARBA00023136"/>
    </source>
</evidence>
<name>A0A0E4H4V8_9STRE</name>
<evidence type="ECO:0000256" key="1">
    <source>
        <dbReference type="ARBA" id="ARBA00004141"/>
    </source>
</evidence>
<organism evidence="7 8">
    <name type="scientific">Streptococcus varani</name>
    <dbReference type="NCBI Taxonomy" id="1608583"/>
    <lineage>
        <taxon>Bacteria</taxon>
        <taxon>Bacillati</taxon>
        <taxon>Bacillota</taxon>
        <taxon>Bacilli</taxon>
        <taxon>Lactobacillales</taxon>
        <taxon>Streptococcaceae</taxon>
        <taxon>Streptococcus</taxon>
    </lineage>
</organism>
<reference evidence="8" key="1">
    <citation type="submission" date="2015-03" db="EMBL/GenBank/DDBJ databases">
        <authorList>
            <person name="Urmite Genomes"/>
        </authorList>
    </citation>
    <scope>NUCLEOTIDE SEQUENCE [LARGE SCALE GENOMIC DNA]</scope>
    <source>
        <strain evidence="8">FF10</strain>
    </source>
</reference>
<dbReference type="OrthoDB" id="2004788at2"/>
<dbReference type="PANTHER" id="PTHR21016:SF25">
    <property type="entry name" value="TM2 DOMAIN-CONTAINING PROTEIN DDB_G0277895-RELATED"/>
    <property type="match status" value="1"/>
</dbReference>
<feature type="transmembrane region" description="Helical" evidence="5">
    <location>
        <begin position="66"/>
        <end position="90"/>
    </location>
</feature>
<keyword evidence="3 5" id="KW-1133">Transmembrane helix</keyword>
<dbReference type="InterPro" id="IPR050932">
    <property type="entry name" value="TM2D1-3-like"/>
</dbReference>
<dbReference type="STRING" id="1608583.BN1356_01248"/>
<keyword evidence="8" id="KW-1185">Reference proteome</keyword>
<gene>
    <name evidence="7" type="ORF">BN1356_01248</name>
</gene>
<protein>
    <submittedName>
        <fullName evidence="7">Membrane protein</fullName>
    </submittedName>
</protein>
<evidence type="ECO:0000259" key="6">
    <source>
        <dbReference type="Pfam" id="PF05154"/>
    </source>
</evidence>
<comment type="subcellular location">
    <subcellularLocation>
        <location evidence="1">Membrane</location>
        <topology evidence="1">Multi-pass membrane protein</topology>
    </subcellularLocation>
</comment>
<dbReference type="PANTHER" id="PTHR21016">
    <property type="entry name" value="BETA-AMYLOID BINDING PROTEIN-RELATED"/>
    <property type="match status" value="1"/>
</dbReference>
<evidence type="ECO:0000256" key="3">
    <source>
        <dbReference type="ARBA" id="ARBA00022989"/>
    </source>
</evidence>
<dbReference type="GO" id="GO:0016020">
    <property type="term" value="C:membrane"/>
    <property type="evidence" value="ECO:0007669"/>
    <property type="project" value="UniProtKB-SubCell"/>
</dbReference>
<evidence type="ECO:0000313" key="7">
    <source>
        <dbReference type="EMBL" id="CQR24896.1"/>
    </source>
</evidence>
<dbReference type="AlphaFoldDB" id="A0A0E4H4V8"/>
<evidence type="ECO:0000313" key="8">
    <source>
        <dbReference type="Proteomes" id="UP000198604"/>
    </source>
</evidence>
<proteinExistence type="predicted"/>